<dbReference type="PROSITE" id="PS51648">
    <property type="entry name" value="YCGL"/>
    <property type="match status" value="1"/>
</dbReference>
<dbReference type="AlphaFoldDB" id="A0A7U6JIF1"/>
<dbReference type="InterPro" id="IPR038068">
    <property type="entry name" value="YcgL-like_sf"/>
</dbReference>
<proteinExistence type="inferred from homology"/>
<organism evidence="3 4">
    <name type="scientific">Thiolapillus brandeum</name>
    <dbReference type="NCBI Taxonomy" id="1076588"/>
    <lineage>
        <taxon>Bacteria</taxon>
        <taxon>Pseudomonadati</taxon>
        <taxon>Pseudomonadota</taxon>
        <taxon>Gammaproteobacteria</taxon>
        <taxon>Chromatiales</taxon>
        <taxon>Sedimenticolaceae</taxon>
        <taxon>Thiolapillus</taxon>
    </lineage>
</organism>
<name>A0A7U6JIF1_9GAMM</name>
<dbReference type="Gene3D" id="3.10.510.20">
    <property type="entry name" value="YcgL domain"/>
    <property type="match status" value="1"/>
</dbReference>
<dbReference type="Pfam" id="PF05166">
    <property type="entry name" value="YcgL"/>
    <property type="match status" value="1"/>
</dbReference>
<dbReference type="InterPro" id="IPR027354">
    <property type="entry name" value="YcgL_dom"/>
</dbReference>
<dbReference type="PANTHER" id="PTHR38109">
    <property type="entry name" value="PROTEIN YCGL"/>
    <property type="match status" value="1"/>
</dbReference>
<evidence type="ECO:0000313" key="3">
    <source>
        <dbReference type="EMBL" id="BAO45474.1"/>
    </source>
</evidence>
<keyword evidence="4" id="KW-1185">Reference proteome</keyword>
<dbReference type="HAMAP" id="MF_01866">
    <property type="entry name" value="UPF0745"/>
    <property type="match status" value="1"/>
</dbReference>
<evidence type="ECO:0000259" key="2">
    <source>
        <dbReference type="PROSITE" id="PS51648"/>
    </source>
</evidence>
<evidence type="ECO:0000256" key="1">
    <source>
        <dbReference type="HAMAP-Rule" id="MF_01866"/>
    </source>
</evidence>
<gene>
    <name evidence="3" type="ORF">TBH_C2568</name>
</gene>
<feature type="domain" description="YcgL" evidence="2">
    <location>
        <begin position="3"/>
        <end position="88"/>
    </location>
</feature>
<dbReference type="Proteomes" id="UP000031631">
    <property type="component" value="Chromosome"/>
</dbReference>
<protein>
    <recommendedName>
        <fullName evidence="1">YcgL domain-containing protein TBH_C2568</fullName>
    </recommendedName>
</protein>
<dbReference type="KEGG" id="tbn:TBH_C2568"/>
<reference evidence="3 4" key="1">
    <citation type="journal article" date="2014" name="PLoS ONE">
        <title>Physiological and genomic features of a novel sulfur-oxidizing gammaproteobacterium belonging to a previously uncultivated symbiotic lineage isolated from a hydrothermal vent.</title>
        <authorList>
            <person name="Nunoura T."/>
            <person name="Takaki Y."/>
            <person name="Kazama H."/>
            <person name="Kakuta J."/>
            <person name="Shimamura S."/>
            <person name="Makita H."/>
            <person name="Hirai M."/>
            <person name="Miyazaki M."/>
            <person name="Takai K."/>
        </authorList>
    </citation>
    <scope>NUCLEOTIDE SEQUENCE [LARGE SCALE GENOMIC DNA]</scope>
    <source>
        <strain evidence="3 4">Hiromi1</strain>
    </source>
</reference>
<sequence>MSTPCWIYRSPKKDEMYLYLAKEDGFDAVPELLMARFGTPPLLVMELELHDERRLARADVTQVLAKLAEDGYYLQMPPELRPDIYHGNEA</sequence>
<dbReference type="RefSeq" id="WP_041069154.1">
    <property type="nucleotide sequence ID" value="NZ_AP012273.1"/>
</dbReference>
<evidence type="ECO:0000313" key="4">
    <source>
        <dbReference type="Proteomes" id="UP000031631"/>
    </source>
</evidence>
<dbReference type="EMBL" id="AP012273">
    <property type="protein sequence ID" value="BAO45474.1"/>
    <property type="molecule type" value="Genomic_DNA"/>
</dbReference>
<dbReference type="OrthoDB" id="7062382at2"/>
<accession>A0A7U6JIF1</accession>
<dbReference type="PANTHER" id="PTHR38109:SF1">
    <property type="entry name" value="PROTEIN YCGL"/>
    <property type="match status" value="1"/>
</dbReference>
<dbReference type="SUPFAM" id="SSF160191">
    <property type="entry name" value="YcgL-like"/>
    <property type="match status" value="1"/>
</dbReference>